<evidence type="ECO:0000256" key="1">
    <source>
        <dbReference type="ARBA" id="ARBA00004571"/>
    </source>
</evidence>
<keyword evidence="6 7" id="KW-0998">Cell outer membrane</keyword>
<gene>
    <name evidence="10" type="ORF">HDF22_000644</name>
</gene>
<dbReference type="Pfam" id="PF07660">
    <property type="entry name" value="STN"/>
    <property type="match status" value="1"/>
</dbReference>
<accession>A0A841J5Q6</accession>
<dbReference type="InterPro" id="IPR012910">
    <property type="entry name" value="Plug_dom"/>
</dbReference>
<dbReference type="NCBIfam" id="TIGR04057">
    <property type="entry name" value="SusC_RagA_signa"/>
    <property type="match status" value="1"/>
</dbReference>
<comment type="subcellular location">
    <subcellularLocation>
        <location evidence="1 7">Cell outer membrane</location>
        <topology evidence="1 7">Multi-pass membrane protein</topology>
    </subcellularLocation>
</comment>
<dbReference type="SMART" id="SM00965">
    <property type="entry name" value="STN"/>
    <property type="match status" value="1"/>
</dbReference>
<dbReference type="SUPFAM" id="SSF49464">
    <property type="entry name" value="Carboxypeptidase regulatory domain-like"/>
    <property type="match status" value="1"/>
</dbReference>
<dbReference type="Gene3D" id="3.55.50.30">
    <property type="match status" value="1"/>
</dbReference>
<evidence type="ECO:0000313" key="10">
    <source>
        <dbReference type="EMBL" id="MBB6126539.1"/>
    </source>
</evidence>
<evidence type="ECO:0000256" key="5">
    <source>
        <dbReference type="ARBA" id="ARBA00023136"/>
    </source>
</evidence>
<evidence type="ECO:0000259" key="9">
    <source>
        <dbReference type="SMART" id="SM00965"/>
    </source>
</evidence>
<evidence type="ECO:0000256" key="8">
    <source>
        <dbReference type="SAM" id="SignalP"/>
    </source>
</evidence>
<dbReference type="NCBIfam" id="TIGR04056">
    <property type="entry name" value="OMP_RagA_SusC"/>
    <property type="match status" value="1"/>
</dbReference>
<evidence type="ECO:0000256" key="6">
    <source>
        <dbReference type="ARBA" id="ARBA00023237"/>
    </source>
</evidence>
<keyword evidence="3 7" id="KW-1134">Transmembrane beta strand</keyword>
<evidence type="ECO:0000256" key="4">
    <source>
        <dbReference type="ARBA" id="ARBA00022692"/>
    </source>
</evidence>
<dbReference type="InterPro" id="IPR008969">
    <property type="entry name" value="CarboxyPept-like_regulatory"/>
</dbReference>
<dbReference type="Gene3D" id="2.40.170.20">
    <property type="entry name" value="TonB-dependent receptor, beta-barrel domain"/>
    <property type="match status" value="1"/>
</dbReference>
<keyword evidence="8" id="KW-0732">Signal</keyword>
<reference evidence="10 11" key="1">
    <citation type="submission" date="2020-08" db="EMBL/GenBank/DDBJ databases">
        <title>Genomic Encyclopedia of Type Strains, Phase IV (KMG-V): Genome sequencing to study the core and pangenomes of soil and plant-associated prokaryotes.</title>
        <authorList>
            <person name="Whitman W."/>
        </authorList>
    </citation>
    <scope>NUCLEOTIDE SEQUENCE [LARGE SCALE GENOMIC DNA]</scope>
    <source>
        <strain evidence="10 11">MP601</strain>
    </source>
</reference>
<organism evidence="10 11">
    <name type="scientific">Mucilaginibacter lappiensis</name>
    <dbReference type="NCBI Taxonomy" id="354630"/>
    <lineage>
        <taxon>Bacteria</taxon>
        <taxon>Pseudomonadati</taxon>
        <taxon>Bacteroidota</taxon>
        <taxon>Sphingobacteriia</taxon>
        <taxon>Sphingobacteriales</taxon>
        <taxon>Sphingobacteriaceae</taxon>
        <taxon>Mucilaginibacter</taxon>
    </lineage>
</organism>
<evidence type="ECO:0000256" key="7">
    <source>
        <dbReference type="PROSITE-ProRule" id="PRU01360"/>
    </source>
</evidence>
<keyword evidence="2 7" id="KW-0813">Transport</keyword>
<dbReference type="InterPro" id="IPR011662">
    <property type="entry name" value="Secretin/TonB_short_N"/>
</dbReference>
<dbReference type="PROSITE" id="PS52016">
    <property type="entry name" value="TONB_DEPENDENT_REC_3"/>
    <property type="match status" value="1"/>
</dbReference>
<feature type="chain" id="PRO_5032649048" evidence="8">
    <location>
        <begin position="21"/>
        <end position="1128"/>
    </location>
</feature>
<dbReference type="GO" id="GO:0009279">
    <property type="term" value="C:cell outer membrane"/>
    <property type="evidence" value="ECO:0007669"/>
    <property type="project" value="UniProtKB-SubCell"/>
</dbReference>
<evidence type="ECO:0000256" key="3">
    <source>
        <dbReference type="ARBA" id="ARBA00022452"/>
    </source>
</evidence>
<dbReference type="Proteomes" id="UP000548326">
    <property type="component" value="Unassembled WGS sequence"/>
</dbReference>
<feature type="domain" description="Secretin/TonB short N-terminal" evidence="9">
    <location>
        <begin position="55"/>
        <end position="106"/>
    </location>
</feature>
<dbReference type="InterPro" id="IPR023997">
    <property type="entry name" value="TonB-dep_OMP_SusC/RagA_CS"/>
</dbReference>
<feature type="signal peptide" evidence="8">
    <location>
        <begin position="1"/>
        <end position="20"/>
    </location>
</feature>
<comment type="similarity">
    <text evidence="7">Belongs to the TonB-dependent receptor family.</text>
</comment>
<dbReference type="AlphaFoldDB" id="A0A841J5Q6"/>
<comment type="caution">
    <text evidence="10">The sequence shown here is derived from an EMBL/GenBank/DDBJ whole genome shotgun (WGS) entry which is preliminary data.</text>
</comment>
<dbReference type="Gene3D" id="2.60.40.1120">
    <property type="entry name" value="Carboxypeptidase-like, regulatory domain"/>
    <property type="match status" value="1"/>
</dbReference>
<keyword evidence="5 7" id="KW-0472">Membrane</keyword>
<protein>
    <submittedName>
        <fullName evidence="10">TonB-linked SusC/RagA family outer membrane protein</fullName>
    </submittedName>
</protein>
<evidence type="ECO:0000256" key="2">
    <source>
        <dbReference type="ARBA" id="ARBA00022448"/>
    </source>
</evidence>
<dbReference type="InterPro" id="IPR023996">
    <property type="entry name" value="TonB-dep_OMP_SusC/RagA"/>
</dbReference>
<proteinExistence type="inferred from homology"/>
<dbReference type="Pfam" id="PF13715">
    <property type="entry name" value="CarbopepD_reg_2"/>
    <property type="match status" value="1"/>
</dbReference>
<dbReference type="Pfam" id="PF07715">
    <property type="entry name" value="Plug"/>
    <property type="match status" value="1"/>
</dbReference>
<name>A0A841J5Q6_9SPHI</name>
<dbReference type="InterPro" id="IPR037066">
    <property type="entry name" value="Plug_dom_sf"/>
</dbReference>
<dbReference type="EMBL" id="JACHCA010000002">
    <property type="protein sequence ID" value="MBB6126539.1"/>
    <property type="molecule type" value="Genomic_DNA"/>
</dbReference>
<dbReference type="SUPFAM" id="SSF56935">
    <property type="entry name" value="Porins"/>
    <property type="match status" value="1"/>
</dbReference>
<dbReference type="InterPro" id="IPR039426">
    <property type="entry name" value="TonB-dep_rcpt-like"/>
</dbReference>
<evidence type="ECO:0000313" key="11">
    <source>
        <dbReference type="Proteomes" id="UP000548326"/>
    </source>
</evidence>
<dbReference type="RefSeq" id="WP_183585636.1">
    <property type="nucleotide sequence ID" value="NZ_JACHCA010000002.1"/>
</dbReference>
<dbReference type="Gene3D" id="2.170.130.10">
    <property type="entry name" value="TonB-dependent receptor, plug domain"/>
    <property type="match status" value="1"/>
</dbReference>
<sequence>MKITFLQLTLSLSLLGSAIAKDGKGQAILDTKITVSESNIALKAVIKKLEQKYHVNFAFSPALINDNQKVNASFTDKTLGTVLTELFTPLNLAYEVSGDVIVIRNNTSEIVMKRADLDMTQAPITGNIIDDKGLTVPGVTVTIKGTKTGTVTDINGNFSLNVSPGTVLVFTAVGFEPKEMLATTEPMKITMVTSNNNLAEIVVVGTTFKKGDLTGSVSNVDAKTLQERPVTNVSSALQGRVAGVFIGGGSKPSDDPVIKIRGTNTINSGSTPIYVVDGLIMENNLGGFNSINMNDVESVSILKDASATALYGSRGANGVVVITTKKGKKSSGDGTISYDGWAGFSNYAKRPETMSAQQLFDLRVDAYANGYIKDNPNANRQDYINNTLLKTNLAFSQQEFDTNNSGKSYDWLKAISQTGYQQNHALSFAGGTEKGSFYLSLGYAGTKGLIQTVNQNKYTGRFNADYLIKKWLKIGTNTGYTRTDDTQADDDAYNQAINANPLLNYDPYRAAATRYTPNYLTIYYRALGQNSNNNFNPFNALNITRDQNRNRLVTSNFVNVNPIPGLDIRSTYSVDYGQQSYSTFTPNNIQEAIRNYNGDARAKSERWNDLYWQWDNTATYSKTFNSKHRITALLGTSASKRTSDDVWAQGDRFASNDLLYHDLGGAAAQDKTTIWSNYYAYSIFSVIARFTYSYDDKYFLTATARDDGSSRFAPGHQYGIFPSASVRWDIHKEDFLKQQKVFDQLSLRVGYGVVGNQDITNYAFQTLYGSKVNNNNALLSNDGLKGNPDLTWERQKQANLGLDMAFLNSRLSVTADAFYINNDNLLLDRGLATTTGYTHQLQNIGRVNNKGIDLSLSGQVIKSKDWNWSLSGNISFAKNTVKQLYGNATVIYSTSGDSRENNLFIGQSLHSIYTLRSGGIAQESNRAEWQGLNYNGKTVGLGDLFALDVSGPNGVKDGIVNQYDRQIVGNEDPKYYGGFSTDLSYKGIVLNAVFVYSHGAKKISSYYEGLINSVGSSMASIDLLNRWTPTNTNTNIPRVIDNTSYNRYNPSDLDYAIQDASYLRLSALTLGYNLPQKLLNSWHANRVRIYATGSNLFCITKYKGLDPETGDYGYPPVRTFVLGVNFGF</sequence>
<keyword evidence="4 7" id="KW-0812">Transmembrane</keyword>
<dbReference type="InterPro" id="IPR036942">
    <property type="entry name" value="Beta-barrel_TonB_sf"/>
</dbReference>